<feature type="transmembrane region" description="Helical" evidence="5">
    <location>
        <begin position="233"/>
        <end position="251"/>
    </location>
</feature>
<feature type="transmembrane region" description="Helical" evidence="5">
    <location>
        <begin position="272"/>
        <end position="292"/>
    </location>
</feature>
<accession>A0ABR2VEP0</accession>
<feature type="transmembrane region" description="Helical" evidence="5">
    <location>
        <begin position="304"/>
        <end position="325"/>
    </location>
</feature>
<feature type="transmembrane region" description="Helical" evidence="5">
    <location>
        <begin position="470"/>
        <end position="494"/>
    </location>
</feature>
<proteinExistence type="predicted"/>
<dbReference type="SUPFAM" id="SSF103473">
    <property type="entry name" value="MFS general substrate transporter"/>
    <property type="match status" value="1"/>
</dbReference>
<feature type="transmembrane region" description="Helical" evidence="5">
    <location>
        <begin position="163"/>
        <end position="186"/>
    </location>
</feature>
<feature type="transmembrane region" description="Helical" evidence="5">
    <location>
        <begin position="403"/>
        <end position="423"/>
    </location>
</feature>
<protein>
    <submittedName>
        <fullName evidence="7">Major facilitator superfamily domain-containing protein</fullName>
    </submittedName>
</protein>
<dbReference type="PANTHER" id="PTHR23501">
    <property type="entry name" value="MAJOR FACILITATOR SUPERFAMILY"/>
    <property type="match status" value="1"/>
</dbReference>
<keyword evidence="4 5" id="KW-0472">Membrane</keyword>
<dbReference type="EMBL" id="JARVKF010000018">
    <property type="protein sequence ID" value="KAK9425390.1"/>
    <property type="molecule type" value="Genomic_DNA"/>
</dbReference>
<comment type="caution">
    <text evidence="7">The sequence shown here is derived from an EMBL/GenBank/DDBJ whole genome shotgun (WGS) entry which is preliminary data.</text>
</comment>
<organism evidence="7 8">
    <name type="scientific">Seiridium unicorne</name>
    <dbReference type="NCBI Taxonomy" id="138068"/>
    <lineage>
        <taxon>Eukaryota</taxon>
        <taxon>Fungi</taxon>
        <taxon>Dikarya</taxon>
        <taxon>Ascomycota</taxon>
        <taxon>Pezizomycotina</taxon>
        <taxon>Sordariomycetes</taxon>
        <taxon>Xylariomycetidae</taxon>
        <taxon>Amphisphaeriales</taxon>
        <taxon>Sporocadaceae</taxon>
        <taxon>Seiridium</taxon>
    </lineage>
</organism>
<feature type="transmembrane region" description="Helical" evidence="5">
    <location>
        <begin position="364"/>
        <end position="382"/>
    </location>
</feature>
<evidence type="ECO:0000256" key="2">
    <source>
        <dbReference type="ARBA" id="ARBA00022692"/>
    </source>
</evidence>
<evidence type="ECO:0000256" key="3">
    <source>
        <dbReference type="ARBA" id="ARBA00022989"/>
    </source>
</evidence>
<feature type="domain" description="Major facilitator superfamily (MFS) profile" evidence="6">
    <location>
        <begin position="39"/>
        <end position="498"/>
    </location>
</feature>
<dbReference type="InterPro" id="IPR036259">
    <property type="entry name" value="MFS_trans_sf"/>
</dbReference>
<dbReference type="InterPro" id="IPR011701">
    <property type="entry name" value="MFS"/>
</dbReference>
<dbReference type="Proteomes" id="UP001408356">
    <property type="component" value="Unassembled WGS sequence"/>
</dbReference>
<evidence type="ECO:0000259" key="6">
    <source>
        <dbReference type="PROSITE" id="PS50850"/>
    </source>
</evidence>
<dbReference type="PROSITE" id="PS50850">
    <property type="entry name" value="MFS"/>
    <property type="match status" value="1"/>
</dbReference>
<keyword evidence="8" id="KW-1185">Reference proteome</keyword>
<keyword evidence="2 5" id="KW-0812">Transmembrane</keyword>
<dbReference type="Gene3D" id="1.20.1250.20">
    <property type="entry name" value="MFS general substrate transporter like domains"/>
    <property type="match status" value="1"/>
</dbReference>
<gene>
    <name evidence="7" type="ORF">SUNI508_13064</name>
</gene>
<dbReference type="InterPro" id="IPR020846">
    <property type="entry name" value="MFS_dom"/>
</dbReference>
<feature type="transmembrane region" description="Helical" evidence="5">
    <location>
        <begin position="37"/>
        <end position="62"/>
    </location>
</feature>
<evidence type="ECO:0000313" key="7">
    <source>
        <dbReference type="EMBL" id="KAK9425390.1"/>
    </source>
</evidence>
<evidence type="ECO:0000313" key="8">
    <source>
        <dbReference type="Proteomes" id="UP001408356"/>
    </source>
</evidence>
<keyword evidence="3 5" id="KW-1133">Transmembrane helix</keyword>
<evidence type="ECO:0000256" key="1">
    <source>
        <dbReference type="ARBA" id="ARBA00004141"/>
    </source>
</evidence>
<reference evidence="7 8" key="1">
    <citation type="journal article" date="2024" name="J. Plant Pathol.">
        <title>Sequence and assembly of the genome of Seiridium unicorne, isolate CBS 538.82, causal agent of cypress canker disease.</title>
        <authorList>
            <person name="Scali E."/>
            <person name="Rocca G.D."/>
            <person name="Danti R."/>
            <person name="Garbelotto M."/>
            <person name="Barberini S."/>
            <person name="Baroncelli R."/>
            <person name="Emiliani G."/>
        </authorList>
    </citation>
    <scope>NUCLEOTIDE SEQUENCE [LARGE SCALE GENOMIC DNA]</scope>
    <source>
        <strain evidence="7 8">BM-138-508</strain>
    </source>
</reference>
<feature type="transmembrane region" description="Helical" evidence="5">
    <location>
        <begin position="193"/>
        <end position="213"/>
    </location>
</feature>
<dbReference type="PANTHER" id="PTHR23501:SF94">
    <property type="entry name" value="MAJOR FACILITATOR SUPERFAMILY (MFS) PROFILE DOMAIN-CONTAINING PROTEIN"/>
    <property type="match status" value="1"/>
</dbReference>
<feature type="transmembrane region" description="Helical" evidence="5">
    <location>
        <begin position="337"/>
        <end position="358"/>
    </location>
</feature>
<evidence type="ECO:0000256" key="5">
    <source>
        <dbReference type="SAM" id="Phobius"/>
    </source>
</evidence>
<name>A0ABR2VEP0_9PEZI</name>
<feature type="transmembrane region" description="Helical" evidence="5">
    <location>
        <begin position="108"/>
        <end position="131"/>
    </location>
</feature>
<comment type="subcellular location">
    <subcellularLocation>
        <location evidence="1">Membrane</location>
        <topology evidence="1">Multi-pass membrane protein</topology>
    </subcellularLocation>
</comment>
<evidence type="ECO:0000256" key="4">
    <source>
        <dbReference type="ARBA" id="ARBA00023136"/>
    </source>
</evidence>
<sequence>MAVHFKEQVYNAAPLSDDEDLLVEEPQEEWKPSGHELLIIITLGVVNLLVALDASIIVTSLGAMVTDLKADTTAGFWIGTSYLLVNAVTMPVIASVSEIFGRPACLEFALFCFTVGTIFCCTATSIPLMLVGRCIQGIGGGGVHVLSGVIMTDLVPLRYRPKWYGAVLGAWALGTCIGPLIGGAIAEHTTWRWVFYLMFPICAYGLVAVPLLLTIKPREESLGEKLLRVDCAATIAPLVLGLIGLGATLVWEFKFAKEPIFKRELFHNTSSTITYICGGAQGFLMWGSFYYFPFYFLSVMQTSTITAGVNLLPSALITVPGSIITGRLVTRYNNYRYFIWVGWAVATLNTILAVLWKFVNVTTAVWVVTFIIFGLGQGMILNSQQFATQAMCRPGDEGHAASMYLFLRQFGAAIGVGVGGSVFQNVMAIKLDWEGLDTQIANEAESYVLVLHSMPDGDPTKEKFLDAYRYGFGGVFDVYLGVAAVALILSLVFIKHYSLDREIGSEHVLGESRTSKLLVGNSRGNSAVSTKITSAAPSRWSSSTQVNWDPATEVEMTPLDHTDYHRDCVEDVAATREQSLSLNFSSGSEYSAVDNGYNPGRYPAYSSSQRPGVVTQDLNSYYASQVGYIPQAYHPSGTTHFASQYGAEATAYDPYQGEASQHRAWQT</sequence>
<dbReference type="Pfam" id="PF07690">
    <property type="entry name" value="MFS_1"/>
    <property type="match status" value="1"/>
</dbReference>
<feature type="transmembrane region" description="Helical" evidence="5">
    <location>
        <begin position="74"/>
        <end position="96"/>
    </location>
</feature>
<dbReference type="PRINTS" id="PR01036">
    <property type="entry name" value="TCRTETB"/>
</dbReference>